<dbReference type="InterPro" id="IPR039246">
    <property type="entry name" value="Flagellar_FlgA"/>
</dbReference>
<keyword evidence="2 4" id="KW-0732">Signal</keyword>
<keyword evidence="3 4" id="KW-0574">Periplasm</keyword>
<evidence type="ECO:0000256" key="3">
    <source>
        <dbReference type="ARBA" id="ARBA00022764"/>
    </source>
</evidence>
<evidence type="ECO:0000259" key="5">
    <source>
        <dbReference type="SMART" id="SM00858"/>
    </source>
</evidence>
<dbReference type="SMART" id="SM00858">
    <property type="entry name" value="SAF"/>
    <property type="match status" value="1"/>
</dbReference>
<evidence type="ECO:0000313" key="7">
    <source>
        <dbReference type="Proteomes" id="UP000180246"/>
    </source>
</evidence>
<dbReference type="PANTHER" id="PTHR36307:SF1">
    <property type="entry name" value="FLAGELLA BASAL BODY P-RING FORMATION PROTEIN FLGA"/>
    <property type="match status" value="1"/>
</dbReference>
<name>A0A1S2N4I1_9BURK</name>
<reference evidence="6 7" key="1">
    <citation type="submission" date="2014-10" db="EMBL/GenBank/DDBJ databases">
        <authorList>
            <person name="Seo M.-J."/>
            <person name="Seok Y.J."/>
            <person name="Cha I.-T."/>
        </authorList>
    </citation>
    <scope>NUCLEOTIDE SEQUENCE [LARGE SCALE GENOMIC DNA]</scope>
    <source>
        <strain evidence="6 7">NEU</strain>
    </source>
</reference>
<keyword evidence="6" id="KW-0966">Cell projection</keyword>
<organism evidence="6 7">
    <name type="scientific">Massilia timonae</name>
    <dbReference type="NCBI Taxonomy" id="47229"/>
    <lineage>
        <taxon>Bacteria</taxon>
        <taxon>Pseudomonadati</taxon>
        <taxon>Pseudomonadota</taxon>
        <taxon>Betaproteobacteria</taxon>
        <taxon>Burkholderiales</taxon>
        <taxon>Oxalobacteraceae</taxon>
        <taxon>Telluria group</taxon>
        <taxon>Massilia</taxon>
    </lineage>
</organism>
<comment type="similarity">
    <text evidence="4">Belongs to the FlgA family.</text>
</comment>
<comment type="caution">
    <text evidence="6">The sequence shown here is derived from an EMBL/GenBank/DDBJ whole genome shotgun (WGS) entry which is preliminary data.</text>
</comment>
<dbReference type="GO" id="GO:0044780">
    <property type="term" value="P:bacterial-type flagellum assembly"/>
    <property type="evidence" value="ECO:0007669"/>
    <property type="project" value="InterPro"/>
</dbReference>
<dbReference type="CDD" id="cd11614">
    <property type="entry name" value="SAF_CpaB_FlgA_like"/>
    <property type="match status" value="1"/>
</dbReference>
<comment type="subcellular location">
    <subcellularLocation>
        <location evidence="1 4">Periplasm</location>
    </subcellularLocation>
</comment>
<feature type="chain" id="PRO_5011813273" description="Flagella basal body P-ring formation protein FlgA" evidence="4">
    <location>
        <begin position="23"/>
        <end position="235"/>
    </location>
</feature>
<feature type="signal peptide" evidence="4">
    <location>
        <begin position="1"/>
        <end position="22"/>
    </location>
</feature>
<accession>A0A1S2N4I1</accession>
<dbReference type="PANTHER" id="PTHR36307">
    <property type="entry name" value="FLAGELLA BASAL BODY P-RING FORMATION PROTEIN FLGA"/>
    <property type="match status" value="1"/>
</dbReference>
<evidence type="ECO:0000256" key="4">
    <source>
        <dbReference type="RuleBase" id="RU362063"/>
    </source>
</evidence>
<dbReference type="Proteomes" id="UP000180246">
    <property type="component" value="Unassembled WGS sequence"/>
</dbReference>
<dbReference type="Pfam" id="PF13144">
    <property type="entry name" value="ChapFlgA"/>
    <property type="match status" value="1"/>
</dbReference>
<keyword evidence="4" id="KW-1005">Bacterial flagellum biogenesis</keyword>
<dbReference type="AlphaFoldDB" id="A0A1S2N4I1"/>
<gene>
    <name evidence="6" type="primary">flgA</name>
    <name evidence="6" type="ORF">LO55_278</name>
</gene>
<dbReference type="GO" id="GO:0042597">
    <property type="term" value="C:periplasmic space"/>
    <property type="evidence" value="ECO:0007669"/>
    <property type="project" value="UniProtKB-SubCell"/>
</dbReference>
<sequence>MIAFRTATISIVTCLLCTTAWSAQTLSVQIEQAAREQLEKVAAASALGDPEFDLSVVSSRPAPACKGPVSVEALDTRQPARMRFVARCPDGQGWRHDFVVRARMSALVAVTAAPVGANQTLGESDVTLERRDVTNLRDPIGLPEEAVGQSSRRSLRAGEVLRASQLVAPIVVKRGDAVVMTAREDGIEVSMAGEALDAGARGAVVRVKNSASGQVVRMRVLGAGAVQPIDMPLGE</sequence>
<proteinExistence type="inferred from homology"/>
<feature type="domain" description="SAF" evidence="5">
    <location>
        <begin position="106"/>
        <end position="167"/>
    </location>
</feature>
<dbReference type="Gene3D" id="2.30.30.760">
    <property type="match status" value="1"/>
</dbReference>
<keyword evidence="6" id="KW-0282">Flagellum</keyword>
<protein>
    <recommendedName>
        <fullName evidence="4">Flagella basal body P-ring formation protein FlgA</fullName>
    </recommendedName>
</protein>
<dbReference type="EMBL" id="JRYB01000001">
    <property type="protein sequence ID" value="OIJ39988.1"/>
    <property type="molecule type" value="Genomic_DNA"/>
</dbReference>
<dbReference type="InterPro" id="IPR013974">
    <property type="entry name" value="SAF"/>
</dbReference>
<evidence type="ECO:0000256" key="1">
    <source>
        <dbReference type="ARBA" id="ARBA00004418"/>
    </source>
</evidence>
<evidence type="ECO:0000313" key="6">
    <source>
        <dbReference type="EMBL" id="OIJ39988.1"/>
    </source>
</evidence>
<evidence type="ECO:0000256" key="2">
    <source>
        <dbReference type="ARBA" id="ARBA00022729"/>
    </source>
</evidence>
<comment type="function">
    <text evidence="4">Involved in the assembly process of the P-ring formation. It may associate with FlgF on the rod constituting a structure essential for the P-ring assembly or may act as a modulator protein for the P-ring assembly.</text>
</comment>
<dbReference type="InterPro" id="IPR017585">
    <property type="entry name" value="SAF_FlgA"/>
</dbReference>
<dbReference type="Gene3D" id="3.90.1210.10">
    <property type="entry name" value="Antifreeze-like/N-acetylneuraminic acid synthase C-terminal domain"/>
    <property type="match status" value="1"/>
</dbReference>
<dbReference type="NCBIfam" id="TIGR03170">
    <property type="entry name" value="flgA_cterm"/>
    <property type="match status" value="1"/>
</dbReference>
<keyword evidence="6" id="KW-0969">Cilium</keyword>